<sequence length="72" mass="8053">MAAAVATVPLPPQTFTVPFTAVSSRERKCGLPLKRRYSESSREEEEGERGGVECCWPVISPYADTHYLLQPR</sequence>
<evidence type="ECO:0000313" key="2">
    <source>
        <dbReference type="Proteomes" id="UP001174909"/>
    </source>
</evidence>
<name>A0AA35RG09_GEOBA</name>
<reference evidence="1" key="1">
    <citation type="submission" date="2023-03" db="EMBL/GenBank/DDBJ databases">
        <authorList>
            <person name="Steffen K."/>
            <person name="Cardenas P."/>
        </authorList>
    </citation>
    <scope>NUCLEOTIDE SEQUENCE</scope>
</reference>
<feature type="non-terminal residue" evidence="1">
    <location>
        <position position="1"/>
    </location>
</feature>
<organism evidence="1 2">
    <name type="scientific">Geodia barretti</name>
    <name type="common">Barrett's horny sponge</name>
    <dbReference type="NCBI Taxonomy" id="519541"/>
    <lineage>
        <taxon>Eukaryota</taxon>
        <taxon>Metazoa</taxon>
        <taxon>Porifera</taxon>
        <taxon>Demospongiae</taxon>
        <taxon>Heteroscleromorpha</taxon>
        <taxon>Tetractinellida</taxon>
        <taxon>Astrophorina</taxon>
        <taxon>Geodiidae</taxon>
        <taxon>Geodia</taxon>
    </lineage>
</organism>
<accession>A0AA35RG09</accession>
<dbReference type="EMBL" id="CASHTH010001067">
    <property type="protein sequence ID" value="CAI8010814.1"/>
    <property type="molecule type" value="Genomic_DNA"/>
</dbReference>
<gene>
    <name evidence="1" type="ORF">GBAR_LOCUS7091</name>
</gene>
<dbReference type="AlphaFoldDB" id="A0AA35RG09"/>
<keyword evidence="2" id="KW-1185">Reference proteome</keyword>
<proteinExistence type="predicted"/>
<dbReference type="Proteomes" id="UP001174909">
    <property type="component" value="Unassembled WGS sequence"/>
</dbReference>
<protein>
    <submittedName>
        <fullName evidence="1">Uncharacterized protein</fullName>
    </submittedName>
</protein>
<evidence type="ECO:0000313" key="1">
    <source>
        <dbReference type="EMBL" id="CAI8010814.1"/>
    </source>
</evidence>
<comment type="caution">
    <text evidence="1">The sequence shown here is derived from an EMBL/GenBank/DDBJ whole genome shotgun (WGS) entry which is preliminary data.</text>
</comment>